<dbReference type="GO" id="GO:0009055">
    <property type="term" value="F:electron transfer activity"/>
    <property type="evidence" value="ECO:0007669"/>
    <property type="project" value="InterPro"/>
</dbReference>
<dbReference type="InterPro" id="IPR009056">
    <property type="entry name" value="Cyt_c-like_dom"/>
</dbReference>
<dbReference type="KEGG" id="fsn:GS03_00677"/>
<gene>
    <name evidence="6" type="ORF">GS03_00677</name>
</gene>
<proteinExistence type="predicted"/>
<dbReference type="AlphaFoldDB" id="A0A4P7PQR0"/>
<keyword evidence="1 4" id="KW-0349">Heme</keyword>
<evidence type="ECO:0000256" key="3">
    <source>
        <dbReference type="ARBA" id="ARBA00023004"/>
    </source>
</evidence>
<dbReference type="Gene3D" id="1.10.760.10">
    <property type="entry name" value="Cytochrome c-like domain"/>
    <property type="match status" value="1"/>
</dbReference>
<evidence type="ECO:0000256" key="4">
    <source>
        <dbReference type="PROSITE-ProRule" id="PRU00433"/>
    </source>
</evidence>
<evidence type="ECO:0000313" key="7">
    <source>
        <dbReference type="Proteomes" id="UP000296862"/>
    </source>
</evidence>
<dbReference type="Proteomes" id="UP000296862">
    <property type="component" value="Chromosome"/>
</dbReference>
<name>A0A4P7PQR0_9FLAO</name>
<dbReference type="PROSITE" id="PS51007">
    <property type="entry name" value="CYTC"/>
    <property type="match status" value="1"/>
</dbReference>
<evidence type="ECO:0000256" key="1">
    <source>
        <dbReference type="ARBA" id="ARBA00022617"/>
    </source>
</evidence>
<dbReference type="GO" id="GO:0046872">
    <property type="term" value="F:metal ion binding"/>
    <property type="evidence" value="ECO:0007669"/>
    <property type="project" value="UniProtKB-KW"/>
</dbReference>
<dbReference type="Pfam" id="PF00034">
    <property type="entry name" value="Cytochrom_C"/>
    <property type="match status" value="1"/>
</dbReference>
<keyword evidence="2 4" id="KW-0479">Metal-binding</keyword>
<sequence length="122" mass="13821">MKKLVFLIALFTFIGCQNKDEKTDTSIDETAIKISGKELFEGEGNCIACHKPDQKIIGPSLQDIAKIYKEKNASIVLFLKEESEPIIDPSQYDIMKTNFAITKSMSDEQLKALEDYIYSFSK</sequence>
<keyword evidence="3 4" id="KW-0408">Iron</keyword>
<dbReference type="InterPro" id="IPR036909">
    <property type="entry name" value="Cyt_c-like_dom_sf"/>
</dbReference>
<dbReference type="OrthoDB" id="9814063at2"/>
<organism evidence="6 7">
    <name type="scientific">Flavobacterium sangjuense</name>
    <dbReference type="NCBI Taxonomy" id="2518177"/>
    <lineage>
        <taxon>Bacteria</taxon>
        <taxon>Pseudomonadati</taxon>
        <taxon>Bacteroidota</taxon>
        <taxon>Flavobacteriia</taxon>
        <taxon>Flavobacteriales</taxon>
        <taxon>Flavobacteriaceae</taxon>
        <taxon>Flavobacterium</taxon>
    </lineage>
</organism>
<evidence type="ECO:0000259" key="5">
    <source>
        <dbReference type="PROSITE" id="PS51007"/>
    </source>
</evidence>
<reference evidence="6 7" key="1">
    <citation type="submission" date="2019-04" db="EMBL/GenBank/DDBJ databases">
        <title>Flavobacterium sp. GS03.</title>
        <authorList>
            <person name="Kim H."/>
        </authorList>
    </citation>
    <scope>NUCLEOTIDE SEQUENCE [LARGE SCALE GENOMIC DNA]</scope>
    <source>
        <strain evidence="6 7">GS03</strain>
    </source>
</reference>
<evidence type="ECO:0000256" key="2">
    <source>
        <dbReference type="ARBA" id="ARBA00022723"/>
    </source>
</evidence>
<evidence type="ECO:0000313" key="6">
    <source>
        <dbReference type="EMBL" id="QBZ97191.1"/>
    </source>
</evidence>
<dbReference type="EMBL" id="CP038810">
    <property type="protein sequence ID" value="QBZ97191.1"/>
    <property type="molecule type" value="Genomic_DNA"/>
</dbReference>
<accession>A0A4P7PQR0</accession>
<dbReference type="SUPFAM" id="SSF46626">
    <property type="entry name" value="Cytochrome c"/>
    <property type="match status" value="1"/>
</dbReference>
<keyword evidence="7" id="KW-1185">Reference proteome</keyword>
<dbReference type="GO" id="GO:0020037">
    <property type="term" value="F:heme binding"/>
    <property type="evidence" value="ECO:0007669"/>
    <property type="project" value="InterPro"/>
</dbReference>
<dbReference type="PROSITE" id="PS51257">
    <property type="entry name" value="PROKAR_LIPOPROTEIN"/>
    <property type="match status" value="1"/>
</dbReference>
<dbReference type="RefSeq" id="WP_136151159.1">
    <property type="nucleotide sequence ID" value="NZ_CP038810.1"/>
</dbReference>
<protein>
    <recommendedName>
        <fullName evidence="5">Cytochrome c domain-containing protein</fullName>
    </recommendedName>
</protein>
<feature type="domain" description="Cytochrome c" evidence="5">
    <location>
        <begin position="31"/>
        <end position="121"/>
    </location>
</feature>